<dbReference type="InterPro" id="IPR007267">
    <property type="entry name" value="GtrA_DPMS_TM"/>
</dbReference>
<evidence type="ECO:0000256" key="4">
    <source>
        <dbReference type="ARBA" id="ARBA00022989"/>
    </source>
</evidence>
<keyword evidence="11" id="KW-1185">Reference proteome</keyword>
<dbReference type="EMBL" id="JAWDES010000005">
    <property type="protein sequence ID" value="MDU0260240.1"/>
    <property type="molecule type" value="Genomic_DNA"/>
</dbReference>
<sequence length="122" mass="14265">MIEQFLKFCIVGGSGVFVDFGITYLCKEWLRLNKYVANSLGFLCASTTNYILNRIWTFHNENPDITGQYLRFLGIAAVGLVINNLTIWLLHGRFRLNFYLAKLFAIGVVTFWNFFMNYFFTF</sequence>
<gene>
    <name evidence="8" type="ORF">CE91St16_06040</name>
    <name evidence="9" type="ORF">F2A26_00610</name>
    <name evidence="10" type="ORF">RVH17_08960</name>
</gene>
<dbReference type="GO" id="GO:0005886">
    <property type="term" value="C:plasma membrane"/>
    <property type="evidence" value="ECO:0007669"/>
    <property type="project" value="TreeGrafter"/>
</dbReference>
<name>A0A5B5VTT3_9BACT</name>
<dbReference type="GeneID" id="79838436"/>
<dbReference type="PANTHER" id="PTHR38459">
    <property type="entry name" value="PROPHAGE BACTOPRENOL-LINKED GLUCOSE TRANSLOCASE HOMOLOG"/>
    <property type="match status" value="1"/>
</dbReference>
<evidence type="ECO:0000313" key="9">
    <source>
        <dbReference type="EMBL" id="KAA3160830.1"/>
    </source>
</evidence>
<dbReference type="Proteomes" id="UP001181347">
    <property type="component" value="Unassembled WGS sequence"/>
</dbReference>
<evidence type="ECO:0000313" key="10">
    <source>
        <dbReference type="EMBL" id="MDU0260240.1"/>
    </source>
</evidence>
<evidence type="ECO:0000256" key="6">
    <source>
        <dbReference type="SAM" id="Phobius"/>
    </source>
</evidence>
<dbReference type="InterPro" id="IPR051401">
    <property type="entry name" value="GtrA_CellWall_Glycosyl"/>
</dbReference>
<keyword evidence="4 6" id="KW-1133">Transmembrane helix</keyword>
<feature type="transmembrane region" description="Helical" evidence="6">
    <location>
        <begin position="98"/>
        <end position="120"/>
    </location>
</feature>
<feature type="transmembrane region" description="Helical" evidence="6">
    <location>
        <begin position="72"/>
        <end position="91"/>
    </location>
</feature>
<reference evidence="8" key="2">
    <citation type="submission" date="2022-01" db="EMBL/GenBank/DDBJ databases">
        <title>Novel bile acid biosynthetic pathways are enriched in the microbiome of centenarians.</title>
        <authorList>
            <person name="Sato Y."/>
            <person name="Atarashi K."/>
            <person name="Plichta R.D."/>
            <person name="Arai Y."/>
            <person name="Sasajima S."/>
            <person name="Kearney M.S."/>
            <person name="Suda W."/>
            <person name="Takeshita K."/>
            <person name="Sasaki T."/>
            <person name="Okamoto S."/>
            <person name="Skelly N.A."/>
            <person name="Okamura Y."/>
            <person name="Vlamakis H."/>
            <person name="Li Y."/>
            <person name="Tanoue T."/>
            <person name="Takei H."/>
            <person name="Nittono H."/>
            <person name="Narushima S."/>
            <person name="Irie J."/>
            <person name="Itoh H."/>
            <person name="Moriya K."/>
            <person name="Sugiura Y."/>
            <person name="Suematsu M."/>
            <person name="Moritoki N."/>
            <person name="Shibata S."/>
            <person name="Littman R.D."/>
            <person name="Fischbach A.M."/>
            <person name="Uwamino Y."/>
            <person name="Inoue T."/>
            <person name="Honda A."/>
            <person name="Hattori M."/>
            <person name="Murai T."/>
            <person name="Xavier J.R."/>
            <person name="Hirose N."/>
            <person name="Honda K."/>
        </authorList>
    </citation>
    <scope>NUCLEOTIDE SEQUENCE</scope>
    <source>
        <strain evidence="8">CE91-St16</strain>
    </source>
</reference>
<evidence type="ECO:0000256" key="2">
    <source>
        <dbReference type="ARBA" id="ARBA00009399"/>
    </source>
</evidence>
<organism evidence="10 12">
    <name type="scientific">Alistipes finegoldii</name>
    <dbReference type="NCBI Taxonomy" id="214856"/>
    <lineage>
        <taxon>Bacteria</taxon>
        <taxon>Pseudomonadati</taxon>
        <taxon>Bacteroidota</taxon>
        <taxon>Bacteroidia</taxon>
        <taxon>Bacteroidales</taxon>
        <taxon>Rikenellaceae</taxon>
        <taxon>Alistipes</taxon>
    </lineage>
</organism>
<dbReference type="Proteomes" id="UP000324870">
    <property type="component" value="Unassembled WGS sequence"/>
</dbReference>
<reference evidence="10" key="3">
    <citation type="submission" date="2023-10" db="EMBL/GenBank/DDBJ databases">
        <title>Genome Sequence of the Bacteria from From Gut Wall in Crohn's Disease.</title>
        <authorList>
            <person name="Rodriguez-Palacios A."/>
        </authorList>
    </citation>
    <scope>NUCLEOTIDE SEQUENCE</scope>
    <source>
        <strain evidence="10">CavFT-hAR58</strain>
    </source>
</reference>
<evidence type="ECO:0000256" key="5">
    <source>
        <dbReference type="ARBA" id="ARBA00023136"/>
    </source>
</evidence>
<comment type="caution">
    <text evidence="10">The sequence shown here is derived from an EMBL/GenBank/DDBJ whole genome shotgun (WGS) entry which is preliminary data.</text>
</comment>
<feature type="domain" description="GtrA/DPMS transmembrane" evidence="7">
    <location>
        <begin position="7"/>
        <end position="122"/>
    </location>
</feature>
<feature type="transmembrane region" description="Helical" evidence="6">
    <location>
        <begin position="35"/>
        <end position="52"/>
    </location>
</feature>
<protein>
    <submittedName>
        <fullName evidence="10">GtrA family protein</fullName>
    </submittedName>
</protein>
<keyword evidence="5 6" id="KW-0472">Membrane</keyword>
<dbReference type="EMBL" id="VVND01000001">
    <property type="protein sequence ID" value="KAA3160830.1"/>
    <property type="molecule type" value="Genomic_DNA"/>
</dbReference>
<dbReference type="PANTHER" id="PTHR38459:SF1">
    <property type="entry name" value="PROPHAGE BACTOPRENOL-LINKED GLUCOSE TRANSLOCASE HOMOLOG"/>
    <property type="match status" value="1"/>
</dbReference>
<dbReference type="AlphaFoldDB" id="A0A5B5VTT3"/>
<evidence type="ECO:0000259" key="7">
    <source>
        <dbReference type="Pfam" id="PF04138"/>
    </source>
</evidence>
<evidence type="ECO:0000256" key="1">
    <source>
        <dbReference type="ARBA" id="ARBA00004141"/>
    </source>
</evidence>
<dbReference type="OMA" id="FLMNKRW"/>
<dbReference type="GO" id="GO:0000271">
    <property type="term" value="P:polysaccharide biosynthetic process"/>
    <property type="evidence" value="ECO:0007669"/>
    <property type="project" value="InterPro"/>
</dbReference>
<dbReference type="EMBL" id="BQOL01000001">
    <property type="protein sequence ID" value="GKI17696.1"/>
    <property type="molecule type" value="Genomic_DNA"/>
</dbReference>
<evidence type="ECO:0000256" key="3">
    <source>
        <dbReference type="ARBA" id="ARBA00022692"/>
    </source>
</evidence>
<evidence type="ECO:0000313" key="8">
    <source>
        <dbReference type="EMBL" id="GKI17696.1"/>
    </source>
</evidence>
<evidence type="ECO:0000313" key="12">
    <source>
        <dbReference type="Proteomes" id="UP001181347"/>
    </source>
</evidence>
<dbReference type="Proteomes" id="UP001055105">
    <property type="component" value="Unassembled WGS sequence"/>
</dbReference>
<proteinExistence type="inferred from homology"/>
<reference evidence="9 11" key="1">
    <citation type="journal article" date="2019" name="Nat. Med.">
        <title>A library of human gut bacterial isolates paired with longitudinal multiomics data enables mechanistic microbiome research.</title>
        <authorList>
            <person name="Poyet M."/>
            <person name="Groussin M."/>
            <person name="Gibbons S.M."/>
            <person name="Avila-Pacheco J."/>
            <person name="Jiang X."/>
            <person name="Kearney S.M."/>
            <person name="Perrotta A.R."/>
            <person name="Berdy B."/>
            <person name="Zhao S."/>
            <person name="Lieberman T.D."/>
            <person name="Swanson P.K."/>
            <person name="Smith M."/>
            <person name="Roesemann S."/>
            <person name="Alexander J.E."/>
            <person name="Rich S.A."/>
            <person name="Livny J."/>
            <person name="Vlamakis H."/>
            <person name="Clish C."/>
            <person name="Bullock K."/>
            <person name="Deik A."/>
            <person name="Scott J."/>
            <person name="Pierce K.A."/>
            <person name="Xavier R.J."/>
            <person name="Alm E.J."/>
        </authorList>
    </citation>
    <scope>NUCLEOTIDE SEQUENCE [LARGE SCALE GENOMIC DNA]</scope>
    <source>
        <strain evidence="9 11">BIOML-A1</strain>
    </source>
</reference>
<dbReference type="RefSeq" id="WP_009597359.1">
    <property type="nucleotide sequence ID" value="NZ_AP025581.1"/>
</dbReference>
<evidence type="ECO:0000313" key="11">
    <source>
        <dbReference type="Proteomes" id="UP000324870"/>
    </source>
</evidence>
<comment type="similarity">
    <text evidence="2">Belongs to the GtrA family.</text>
</comment>
<accession>A0A5B5VTT3</accession>
<comment type="subcellular location">
    <subcellularLocation>
        <location evidence="1">Membrane</location>
        <topology evidence="1">Multi-pass membrane protein</topology>
    </subcellularLocation>
</comment>
<keyword evidence="3 6" id="KW-0812">Transmembrane</keyword>
<dbReference type="Pfam" id="PF04138">
    <property type="entry name" value="GtrA_DPMS_TM"/>
    <property type="match status" value="1"/>
</dbReference>